<organism evidence="1 2">
    <name type="scientific">Nostoc piscinale CENA21</name>
    <dbReference type="NCBI Taxonomy" id="224013"/>
    <lineage>
        <taxon>Bacteria</taxon>
        <taxon>Bacillati</taxon>
        <taxon>Cyanobacteriota</taxon>
        <taxon>Cyanophyceae</taxon>
        <taxon>Nostocales</taxon>
        <taxon>Nostocaceae</taxon>
        <taxon>Nostoc</taxon>
    </lineage>
</organism>
<protein>
    <recommendedName>
        <fullName evidence="3">BrnT family toxin</fullName>
    </recommendedName>
</protein>
<evidence type="ECO:0000313" key="2">
    <source>
        <dbReference type="Proteomes" id="UP000062645"/>
    </source>
</evidence>
<dbReference type="STRING" id="224013.ACX27_10190"/>
<evidence type="ECO:0000313" key="1">
    <source>
        <dbReference type="EMBL" id="ALF53126.1"/>
    </source>
</evidence>
<dbReference type="InterPro" id="IPR007460">
    <property type="entry name" value="BrnT_toxin"/>
</dbReference>
<dbReference type="EMBL" id="CP012036">
    <property type="protein sequence ID" value="ALF53126.1"/>
    <property type="molecule type" value="Genomic_DNA"/>
</dbReference>
<accession>A0A0M4TVM8</accession>
<sequence>MRFIWDENKRQSNISNQGFGFVDAYIVFEGATFTFEDERYAHGEQRFITIGLLRGRVVFL</sequence>
<dbReference type="PATRIC" id="fig|224013.5.peg.2471"/>
<evidence type="ECO:0008006" key="3">
    <source>
        <dbReference type="Google" id="ProtNLM"/>
    </source>
</evidence>
<dbReference type="OrthoDB" id="428036at2"/>
<reference evidence="2" key="1">
    <citation type="submission" date="2015-07" db="EMBL/GenBank/DDBJ databases">
        <title>Genome Of Nitrogen-Fixing Cyanobacterium Nostoc piscinale CENA21 From Solimoes/Amazon River Floodplain Sediments And Comparative Genomics To Uncover Biosynthetic Natural Products Potential.</title>
        <authorList>
            <person name="Leao T.F."/>
            <person name="Leao P.N."/>
            <person name="Guimaraes P.I."/>
            <person name="de Melo A.G.C."/>
            <person name="Ramos R.T.J."/>
            <person name="Silva A."/>
            <person name="Fiore M.F."/>
            <person name="Schneider M.P.C."/>
        </authorList>
    </citation>
    <scope>NUCLEOTIDE SEQUENCE [LARGE SCALE GENOMIC DNA]</scope>
    <source>
        <strain evidence="2">CENA21</strain>
    </source>
</reference>
<dbReference type="RefSeq" id="WP_083468714.1">
    <property type="nucleotide sequence ID" value="NZ_CP012036.1"/>
</dbReference>
<dbReference type="KEGG" id="npz:ACX27_10190"/>
<dbReference type="Gene3D" id="3.10.450.530">
    <property type="entry name" value="Ribonuclease toxin, BrnT, of type II toxin-antitoxin system"/>
    <property type="match status" value="1"/>
</dbReference>
<dbReference type="Pfam" id="PF04365">
    <property type="entry name" value="BrnT_toxin"/>
    <property type="match status" value="1"/>
</dbReference>
<proteinExistence type="predicted"/>
<gene>
    <name evidence="1" type="ORF">ACX27_10190</name>
</gene>
<reference evidence="1 2" key="2">
    <citation type="journal article" date="2016" name="Genome Announc.">
        <title>Draft Genome Sequence of the N2-Fixing Cyanobacterium Nostoc piscinale CENA21, Isolated from the Brazilian Amazon Floodplain.</title>
        <authorList>
            <person name="Leao T."/>
            <person name="Guimaraes P.I."/>
            <person name="de Melo A.G."/>
            <person name="Ramos R.T."/>
            <person name="Leao P.N."/>
            <person name="Silva A."/>
            <person name="Fiore M.F."/>
            <person name="Schneider M.P."/>
        </authorList>
    </citation>
    <scope>NUCLEOTIDE SEQUENCE [LARGE SCALE GENOMIC DNA]</scope>
    <source>
        <strain evidence="1 2">CENA21</strain>
    </source>
</reference>
<dbReference type="Proteomes" id="UP000062645">
    <property type="component" value="Chromosome"/>
</dbReference>
<name>A0A0M4TVM8_9NOSO</name>
<dbReference type="InterPro" id="IPR038573">
    <property type="entry name" value="BrnT_sf"/>
</dbReference>
<dbReference type="AlphaFoldDB" id="A0A0M4TVM8"/>
<keyword evidence="2" id="KW-1185">Reference proteome</keyword>